<dbReference type="EMBL" id="CAJNOL010001137">
    <property type="protein sequence ID" value="CAF1295788.1"/>
    <property type="molecule type" value="Genomic_DNA"/>
</dbReference>
<organism evidence="3 4">
    <name type="scientific">Rotaria sordida</name>
    <dbReference type="NCBI Taxonomy" id="392033"/>
    <lineage>
        <taxon>Eukaryota</taxon>
        <taxon>Metazoa</taxon>
        <taxon>Spiralia</taxon>
        <taxon>Gnathifera</taxon>
        <taxon>Rotifera</taxon>
        <taxon>Eurotatoria</taxon>
        <taxon>Bdelloidea</taxon>
        <taxon>Philodinida</taxon>
        <taxon>Philodinidae</taxon>
        <taxon>Rotaria</taxon>
    </lineage>
</organism>
<comment type="caution">
    <text evidence="3">The sequence shown here is derived from an EMBL/GenBank/DDBJ whole genome shotgun (WGS) entry which is preliminary data.</text>
</comment>
<accession>A0A815DDL6</accession>
<dbReference type="Proteomes" id="UP000663870">
    <property type="component" value="Unassembled WGS sequence"/>
</dbReference>
<feature type="coiled-coil region" evidence="1">
    <location>
        <begin position="101"/>
        <end position="156"/>
    </location>
</feature>
<name>A0A815DDL6_9BILA</name>
<protein>
    <recommendedName>
        <fullName evidence="5">B box-type domain-containing protein</fullName>
    </recommendedName>
</protein>
<dbReference type="InterPro" id="IPR011044">
    <property type="entry name" value="Quino_amine_DH_bsu"/>
</dbReference>
<dbReference type="EMBL" id="CAJNOH010000047">
    <property type="protein sequence ID" value="CAF0807735.1"/>
    <property type="molecule type" value="Genomic_DNA"/>
</dbReference>
<keyword evidence="1" id="KW-0175">Coiled coil</keyword>
<dbReference type="AlphaFoldDB" id="A0A815DDL6"/>
<sequence length="445" mass="52378">MSQICAITSCNRLARALCHCCQKNVCIIHLNEHNNLLNNQLYPLIDNINILDNRLQTINTQKIINNYREKLEQWCVDSHKKIDEFFKEKCQELDRLVIDKIDEQKEEIYQLQSKITELIHEQQVTHQDIKELTSIIDHLEREINNIEQKYIQIFTQPLILDHNLISIKGNNEDQYDLSILSSVYKVINHPDGSYVALANNKQNLLIHQTPNLCLVNQDLEILKRIPWRHGIIYDICWSVTLNRFIILHQKHLFFLDENTMSIEKVQTIEKRKWLSCTCTDKFLFLSTNEWGSSITKIKFTSTKKLDNQWQSPNICKPDEYIDIITSNKKNLAIIIRNNTNKTIRLELRSSETLDCMWSLLLDILWNRNKPFHCCPFINEDWLVADYETGRLLHITKTGKIKSTIPYNTIPYCVTMFGSNTLVVSAKDGIHFHNLNYKKTYTIFVL</sequence>
<evidence type="ECO:0000256" key="1">
    <source>
        <dbReference type="SAM" id="Coils"/>
    </source>
</evidence>
<gene>
    <name evidence="3" type="ORF">JXQ802_LOCUS29236</name>
    <name evidence="2" type="ORF">PYM288_LOCUS4932</name>
</gene>
<evidence type="ECO:0000313" key="4">
    <source>
        <dbReference type="Proteomes" id="UP000663870"/>
    </source>
</evidence>
<evidence type="ECO:0000313" key="3">
    <source>
        <dbReference type="EMBL" id="CAF1295788.1"/>
    </source>
</evidence>
<evidence type="ECO:0000313" key="2">
    <source>
        <dbReference type="EMBL" id="CAF0807735.1"/>
    </source>
</evidence>
<reference evidence="3" key="1">
    <citation type="submission" date="2021-02" db="EMBL/GenBank/DDBJ databases">
        <authorList>
            <person name="Nowell W R."/>
        </authorList>
    </citation>
    <scope>NUCLEOTIDE SEQUENCE</scope>
</reference>
<keyword evidence="4" id="KW-1185">Reference proteome</keyword>
<evidence type="ECO:0008006" key="5">
    <source>
        <dbReference type="Google" id="ProtNLM"/>
    </source>
</evidence>
<dbReference type="SUPFAM" id="SSF50969">
    <property type="entry name" value="YVTN repeat-like/Quinoprotein amine dehydrogenase"/>
    <property type="match status" value="1"/>
</dbReference>
<proteinExistence type="predicted"/>
<dbReference type="Proteomes" id="UP000663854">
    <property type="component" value="Unassembled WGS sequence"/>
</dbReference>